<geneLocation type="plasmid" evidence="1">
    <name>unnamed1</name>
</geneLocation>
<dbReference type="AlphaFoldDB" id="A0A1L3ZIA1"/>
<organism evidence="1 2">
    <name type="scientific">Rhizobium leguminosarum</name>
    <dbReference type="NCBI Taxonomy" id="384"/>
    <lineage>
        <taxon>Bacteria</taxon>
        <taxon>Pseudomonadati</taxon>
        <taxon>Pseudomonadota</taxon>
        <taxon>Alphaproteobacteria</taxon>
        <taxon>Hyphomicrobiales</taxon>
        <taxon>Rhizobiaceae</taxon>
        <taxon>Rhizobium/Agrobacterium group</taxon>
        <taxon>Rhizobium</taxon>
    </lineage>
</organism>
<protein>
    <submittedName>
        <fullName evidence="1">Uncharacterized protein</fullName>
    </submittedName>
</protein>
<name>A0A1L3ZIA1_RHILE</name>
<proteinExistence type="predicted"/>
<sequence>MIAFAGTQDLIVHEVTELTADVLVGQRCRADHVHATLLDDVGRGRHQSVAVCVFAGRLVAPGQRIGHRANDLQLGVGKTEVDGLRDDRMYAGLRGKKHGEQDDLVGLAH</sequence>
<evidence type="ECO:0000313" key="1">
    <source>
        <dbReference type="EMBL" id="API55328.1"/>
    </source>
</evidence>
<evidence type="ECO:0000313" key="2">
    <source>
        <dbReference type="Proteomes" id="UP000183050"/>
    </source>
</evidence>
<dbReference type="EMBL" id="CP018229">
    <property type="protein sequence ID" value="API55328.1"/>
    <property type="molecule type" value="Genomic_DNA"/>
</dbReference>
<gene>
    <name evidence="1" type="ORF">BMW22_27795</name>
</gene>
<dbReference type="RefSeq" id="WP_072641019.1">
    <property type="nucleotide sequence ID" value="NZ_CP018229.1"/>
</dbReference>
<keyword evidence="1" id="KW-0614">Plasmid</keyword>
<reference evidence="1 2" key="1">
    <citation type="submission" date="2016-11" db="EMBL/GenBank/DDBJ databases">
        <title>Rhizobium leguminosarum bv. viciae strain Vaf12 isolated from Vavilovia formosa root nodules from Russia, Dagestan.</title>
        <authorList>
            <person name="Kimeklis A."/>
        </authorList>
    </citation>
    <scope>NUCLEOTIDE SEQUENCE [LARGE SCALE GENOMIC DNA]</scope>
    <source>
        <strain evidence="1 2">Vaf-108</strain>
        <plasmid evidence="2">Plasmid unnamed1</plasmid>
    </source>
</reference>
<dbReference type="Proteomes" id="UP000183050">
    <property type="component" value="Plasmid unnamed1"/>
</dbReference>
<accession>A0A1L3ZIA1</accession>